<protein>
    <recommendedName>
        <fullName evidence="4">S1 motif domain-containing protein</fullName>
    </recommendedName>
</protein>
<evidence type="ECO:0000313" key="6">
    <source>
        <dbReference type="Proteomes" id="UP000256970"/>
    </source>
</evidence>
<keyword evidence="2" id="KW-0689">Ribosomal protein</keyword>
<evidence type="ECO:0000256" key="2">
    <source>
        <dbReference type="ARBA" id="ARBA00022980"/>
    </source>
</evidence>
<dbReference type="AlphaFoldDB" id="A0A383V9T2"/>
<reference evidence="5 6" key="1">
    <citation type="submission" date="2016-10" db="EMBL/GenBank/DDBJ databases">
        <authorList>
            <person name="Cai Z."/>
        </authorList>
    </citation>
    <scope>NUCLEOTIDE SEQUENCE [LARGE SCALE GENOMIC DNA]</scope>
</reference>
<dbReference type="STRING" id="3088.A0A383V9T2"/>
<accession>A0A383V9T2</accession>
<dbReference type="SMART" id="SM00316">
    <property type="entry name" value="S1"/>
    <property type="match status" value="2"/>
</dbReference>
<keyword evidence="6" id="KW-1185">Reference proteome</keyword>
<dbReference type="GO" id="GO:0006412">
    <property type="term" value="P:translation"/>
    <property type="evidence" value="ECO:0007669"/>
    <property type="project" value="TreeGrafter"/>
</dbReference>
<dbReference type="InterPro" id="IPR050437">
    <property type="entry name" value="Ribos_protein_bS1-like"/>
</dbReference>
<dbReference type="Proteomes" id="UP000256970">
    <property type="component" value="Unassembled WGS sequence"/>
</dbReference>
<dbReference type="EMBL" id="FNXT01000167">
    <property type="protein sequence ID" value="SZX61703.1"/>
    <property type="molecule type" value="Genomic_DNA"/>
</dbReference>
<evidence type="ECO:0000259" key="4">
    <source>
        <dbReference type="PROSITE" id="PS50126"/>
    </source>
</evidence>
<keyword evidence="3" id="KW-0687">Ribonucleoprotein</keyword>
<dbReference type="GO" id="GO:1990904">
    <property type="term" value="C:ribonucleoprotein complex"/>
    <property type="evidence" value="ECO:0007669"/>
    <property type="project" value="UniProtKB-KW"/>
</dbReference>
<dbReference type="InterPro" id="IPR003029">
    <property type="entry name" value="S1_domain"/>
</dbReference>
<organism evidence="5 6">
    <name type="scientific">Tetradesmus obliquus</name>
    <name type="common">Green alga</name>
    <name type="synonym">Acutodesmus obliquus</name>
    <dbReference type="NCBI Taxonomy" id="3088"/>
    <lineage>
        <taxon>Eukaryota</taxon>
        <taxon>Viridiplantae</taxon>
        <taxon>Chlorophyta</taxon>
        <taxon>core chlorophytes</taxon>
        <taxon>Chlorophyceae</taxon>
        <taxon>CS clade</taxon>
        <taxon>Sphaeropleales</taxon>
        <taxon>Scenedesmaceae</taxon>
        <taxon>Tetradesmus</taxon>
    </lineage>
</organism>
<dbReference type="PANTHER" id="PTHR10724:SF7">
    <property type="entry name" value="SMALL RIBOSOMAL SUBUNIT PROTEIN BS1C"/>
    <property type="match status" value="1"/>
</dbReference>
<evidence type="ECO:0000256" key="3">
    <source>
        <dbReference type="ARBA" id="ARBA00023274"/>
    </source>
</evidence>
<evidence type="ECO:0000256" key="1">
    <source>
        <dbReference type="ARBA" id="ARBA00006767"/>
    </source>
</evidence>
<proteinExistence type="inferred from homology"/>
<dbReference type="PROSITE" id="PS50126">
    <property type="entry name" value="S1"/>
    <property type="match status" value="2"/>
</dbReference>
<dbReference type="Gene3D" id="2.40.50.140">
    <property type="entry name" value="Nucleic acid-binding proteins"/>
    <property type="match status" value="2"/>
</dbReference>
<dbReference type="Pfam" id="PF00575">
    <property type="entry name" value="S1"/>
    <property type="match status" value="1"/>
</dbReference>
<feature type="domain" description="S1 motif" evidence="4">
    <location>
        <begin position="53"/>
        <end position="147"/>
    </location>
</feature>
<evidence type="ECO:0000313" key="5">
    <source>
        <dbReference type="EMBL" id="SZX61703.1"/>
    </source>
</evidence>
<name>A0A383V9T2_TETOB</name>
<dbReference type="GO" id="GO:0003735">
    <property type="term" value="F:structural constituent of ribosome"/>
    <property type="evidence" value="ECO:0007669"/>
    <property type="project" value="TreeGrafter"/>
</dbReference>
<dbReference type="GO" id="GO:0005840">
    <property type="term" value="C:ribosome"/>
    <property type="evidence" value="ECO:0007669"/>
    <property type="project" value="UniProtKB-KW"/>
</dbReference>
<dbReference type="SUPFAM" id="SSF50249">
    <property type="entry name" value="Nucleic acid-binding proteins"/>
    <property type="match status" value="1"/>
</dbReference>
<dbReference type="GO" id="GO:0003729">
    <property type="term" value="F:mRNA binding"/>
    <property type="evidence" value="ECO:0007669"/>
    <property type="project" value="TreeGrafter"/>
</dbReference>
<gene>
    <name evidence="5" type="ORF">BQ4739_LOCUS2201</name>
</gene>
<feature type="domain" description="S1 motif" evidence="4">
    <location>
        <begin position="161"/>
        <end position="233"/>
    </location>
</feature>
<comment type="similarity">
    <text evidence="1">Belongs to the bacterial ribosomal protein bS1 family.</text>
</comment>
<dbReference type="PANTHER" id="PTHR10724">
    <property type="entry name" value="30S RIBOSOMAL PROTEIN S1"/>
    <property type="match status" value="1"/>
</dbReference>
<sequence length="280" mass="31646">MATIQSPLEVLTPGMVREFMVISTREHAHGQSTLSLAAIETQAFWHRIKLMQAEDVPVHVTVTAVTKGGLLVQYKHLQYKHLQYKHLQYKHLQYKHLQYKHLQGFMPNSQLGSARKRESLADYVGKELPALFLEVDKDEARLVFGHRRAFKNIAMRQLEEGHVVTGVVSAIKVYGAFVDIDAGPGCIRGLLHISQISHERLISVGQPMQVGEGIKAMVFKKDMDNGRVTLSTKHLENDHEYMLRNKQLVFDGAEAMAEEWRARLTLKKQAEVVSGGNSDL</sequence>
<dbReference type="InterPro" id="IPR012340">
    <property type="entry name" value="NA-bd_OB-fold"/>
</dbReference>